<keyword evidence="3" id="KW-1185">Reference proteome</keyword>
<reference evidence="2" key="1">
    <citation type="submission" date="2016-02" db="EMBL/GenBank/DDBJ databases">
        <title>Genome sequence of Bacillus trypoxylicola KCTC 13244(T).</title>
        <authorList>
            <person name="Jeong H."/>
            <person name="Park S.-H."/>
            <person name="Choi S.-K."/>
        </authorList>
    </citation>
    <scope>NUCLEOTIDE SEQUENCE [LARGE SCALE GENOMIC DNA]</scope>
    <source>
        <strain evidence="2">KCTC 13244</strain>
    </source>
</reference>
<dbReference type="OrthoDB" id="2679563at2"/>
<name>A0A162D198_9BACI</name>
<organism evidence="2 3">
    <name type="scientific">Alkalihalobacillus trypoxylicola</name>
    <dbReference type="NCBI Taxonomy" id="519424"/>
    <lineage>
        <taxon>Bacteria</taxon>
        <taxon>Bacillati</taxon>
        <taxon>Bacillota</taxon>
        <taxon>Bacilli</taxon>
        <taxon>Bacillales</taxon>
        <taxon>Bacillaceae</taxon>
        <taxon>Alkalihalobacillus</taxon>
    </lineage>
</organism>
<proteinExistence type="predicted"/>
<feature type="domain" description="YtkA-like" evidence="1">
    <location>
        <begin position="33"/>
        <end position="108"/>
    </location>
</feature>
<sequence>MKKGIIVGLAIIMISIFSIKLSENFNIHESSIDFDILPVQEVLLKNRAILLDATITKDNEKLKDANRVYFEIREAGSENYRKANSTNLNNGTYRVQTTFPRSGEYYIRATVENNELIKTSADFKVYVDKA</sequence>
<dbReference type="InterPro" id="IPR032693">
    <property type="entry name" value="YtkA-like_dom"/>
</dbReference>
<dbReference type="AlphaFoldDB" id="A0A162D198"/>
<evidence type="ECO:0000259" key="1">
    <source>
        <dbReference type="Pfam" id="PF13115"/>
    </source>
</evidence>
<evidence type="ECO:0000313" key="2">
    <source>
        <dbReference type="EMBL" id="KYG27686.1"/>
    </source>
</evidence>
<dbReference type="RefSeq" id="WP_061949815.1">
    <property type="nucleotide sequence ID" value="NZ_LTAO01000036.1"/>
</dbReference>
<gene>
    <name evidence="2" type="ORF">AZF04_10875</name>
</gene>
<dbReference type="Proteomes" id="UP000075806">
    <property type="component" value="Unassembled WGS sequence"/>
</dbReference>
<evidence type="ECO:0000313" key="3">
    <source>
        <dbReference type="Proteomes" id="UP000075806"/>
    </source>
</evidence>
<comment type="caution">
    <text evidence="2">The sequence shown here is derived from an EMBL/GenBank/DDBJ whole genome shotgun (WGS) entry which is preliminary data.</text>
</comment>
<accession>A0A162D198</accession>
<dbReference type="EMBL" id="LTAO01000036">
    <property type="protein sequence ID" value="KYG27686.1"/>
    <property type="molecule type" value="Genomic_DNA"/>
</dbReference>
<protein>
    <recommendedName>
        <fullName evidence="1">YtkA-like domain-containing protein</fullName>
    </recommendedName>
</protein>
<dbReference type="Pfam" id="PF13115">
    <property type="entry name" value="YtkA"/>
    <property type="match status" value="1"/>
</dbReference>